<feature type="non-terminal residue" evidence="1">
    <location>
        <position position="1"/>
    </location>
</feature>
<evidence type="ECO:0000313" key="1">
    <source>
        <dbReference type="EMBL" id="CAH1780020.1"/>
    </source>
</evidence>
<proteinExistence type="predicted"/>
<evidence type="ECO:0000313" key="2">
    <source>
        <dbReference type="Proteomes" id="UP000749559"/>
    </source>
</evidence>
<sequence length="112" mass="12692">MTLLNWLEHNLERDSSDDGITLQEIISKCNKDRHNCGLPRVDLTTFGRLVIKYFQIGISAKVIASNIPYSLKWRNHNSNEPFNIGNDTSFIKATGWNVDSTTESTLVLVKVI</sequence>
<accession>A0A8S4NGN9</accession>
<protein>
    <submittedName>
        <fullName evidence="1">Uncharacterized protein</fullName>
    </submittedName>
</protein>
<dbReference type="EMBL" id="CAIIXF020000003">
    <property type="protein sequence ID" value="CAH1780020.1"/>
    <property type="molecule type" value="Genomic_DNA"/>
</dbReference>
<comment type="caution">
    <text evidence="1">The sequence shown here is derived from an EMBL/GenBank/DDBJ whole genome shotgun (WGS) entry which is preliminary data.</text>
</comment>
<gene>
    <name evidence="1" type="ORF">OFUS_LOCUS6768</name>
</gene>
<name>A0A8S4NGN9_OWEFU</name>
<organism evidence="1 2">
    <name type="scientific">Owenia fusiformis</name>
    <name type="common">Polychaete worm</name>
    <dbReference type="NCBI Taxonomy" id="6347"/>
    <lineage>
        <taxon>Eukaryota</taxon>
        <taxon>Metazoa</taxon>
        <taxon>Spiralia</taxon>
        <taxon>Lophotrochozoa</taxon>
        <taxon>Annelida</taxon>
        <taxon>Polychaeta</taxon>
        <taxon>Sedentaria</taxon>
        <taxon>Canalipalpata</taxon>
        <taxon>Sabellida</taxon>
        <taxon>Oweniida</taxon>
        <taxon>Oweniidae</taxon>
        <taxon>Owenia</taxon>
    </lineage>
</organism>
<dbReference type="AlphaFoldDB" id="A0A8S4NGN9"/>
<dbReference type="Proteomes" id="UP000749559">
    <property type="component" value="Unassembled WGS sequence"/>
</dbReference>
<keyword evidence="2" id="KW-1185">Reference proteome</keyword>
<reference evidence="1" key="1">
    <citation type="submission" date="2022-03" db="EMBL/GenBank/DDBJ databases">
        <authorList>
            <person name="Martin C."/>
        </authorList>
    </citation>
    <scope>NUCLEOTIDE SEQUENCE</scope>
</reference>